<dbReference type="InterPro" id="IPR012332">
    <property type="entry name" value="Autotransporter_pectin_lyase_C"/>
</dbReference>
<dbReference type="Gene3D" id="2.160.20.20">
    <property type="match status" value="1"/>
</dbReference>
<dbReference type="Gene3D" id="2.40.128.130">
    <property type="entry name" value="Autotransporter beta-domain"/>
    <property type="match status" value="1"/>
</dbReference>
<proteinExistence type="predicted"/>
<dbReference type="PROSITE" id="PS51208">
    <property type="entry name" value="AUTOTRANSPORTER"/>
    <property type="match status" value="1"/>
</dbReference>
<dbReference type="SUPFAM" id="SSF103515">
    <property type="entry name" value="Autotransporter"/>
    <property type="match status" value="1"/>
</dbReference>
<dbReference type="InterPro" id="IPR013425">
    <property type="entry name" value="Autotrns_rpt"/>
</dbReference>
<dbReference type="Pfam" id="PF03797">
    <property type="entry name" value="Autotransporter"/>
    <property type="match status" value="1"/>
</dbReference>
<sequence length="1275" mass="131052">MRMVSAPLVQPVSHQRPGHDQRQLALCALRIGDRIRLVVEADEDHRQDLRLRRALLAIDKLHRAMRKGFVQHRPFGQSIRQGEMGAEAEETVDGGKGGRLGQLLVLGRSRRAAPKQAVDQPLRTLRLHHHEPAGRDKLQMGVPGLEELGGLVEFGKQGAEGGGEVGVEGRGHQLNVSTCVWCGLVAWWERGGYGGEGDAHPKCAASHSPLAESYVCSFWTCSISVAAVTSSSPANYNRKFQIMASKLSLAAFACATFLPCHAVRAVDITTPTTIYTGDEYGGAVIDLSSRLRYGTVGTSATLTSPINLVANASSTISATDSSTLTFQISVFAAGHELTLGSVVDTGTVEITRVGGGGLSGANSFRVAGGTAVVFDNARFVVAMAGGTTVDEGATLVLDGPSDVYRLKGSGRLDASGDDLYLIEPNFFGEIRNVDTLTAGGGSLEGTLVNVNRLAVADGSILTLNQSGVVNTIAEAVGNLSSVSVGDGSQLQFGLFDLTLNNLSGLGVVRGIGDLTINGGSFDGTLESAQDVIFTGTSRWLGNFISARSVIVEDGASLTFGGNIPMTGDGIPVEINGVLATFGDWSLGAITGDGHIRAAVDLIVGVGGASSQFDGFIEGSNRSRLVKTGAGTLTLGQTSSLDADVRVDEGSLVIATLDAAGDIENNASVVFDLGAADDTYGGALSGSGTFTKLGTGILTLSGSNTLSGTFEVFGGGLLTNGLGLQGDVVNNATVTFDELSAGTYASTMSGTGALVKTGAGSLNWTGTGTFSGGTEVEEGLLSVNGNLSGLVTVDDGAALGGSGTVGAFDALSGATIAPGNSIGTLTVAGDADFAAGSVYDVEVDGLGNADLIDVGGVLTVSSDATVSVGPENGTDTGIDYASPLTYTIATAAGGVSGTFGSVADSFAFLDSSLSYDANNIYLTLTRLSFPTDPGNDNEGAVGEAIDSLPSGPVTDALLGVTDDERADALRDLSGEIHASIGQGLVDSVGVLRNGILSELAAPQRGRYWSIAQGLHSHFEADTVSSEGRMSGGGVLFGGDILYGEGLALGIMAGYDHLGMTLPDRQSEASVDSVSLGTYGLLDYGPTALRFGGLYSWHAIDSERDVDFSSLDERLTADYRGSTVQGFAEASYAVEIGETVLEPYLGGALVYGRQSEFSETGGAAALSGAAEDQFSAYGMVGLRLRHELMLGERKVRLHGQLGMQHLLYGDRSAAVLAFDGSDNFRVEGKGAAQNAGVLKFGISTEIAAGADFSLSYDARLGEGDSLHSVKAGLRVAF</sequence>
<evidence type="ECO:0000313" key="3">
    <source>
        <dbReference type="EMBL" id="THV35423.1"/>
    </source>
</evidence>
<comment type="caution">
    <text evidence="3">The sequence shown here is derived from an EMBL/GenBank/DDBJ whole genome shotgun (WGS) entry which is preliminary data.</text>
</comment>
<reference evidence="3 4" key="1">
    <citation type="submission" date="2019-04" db="EMBL/GenBank/DDBJ databases">
        <title>genome sequence of strain W3.</title>
        <authorList>
            <person name="Gao J."/>
            <person name="Sun J."/>
        </authorList>
    </citation>
    <scope>NUCLEOTIDE SEQUENCE [LARGE SCALE GENOMIC DNA]</scope>
    <source>
        <strain evidence="3 4">W3</strain>
    </source>
</reference>
<dbReference type="InterPro" id="IPR036709">
    <property type="entry name" value="Autotransporte_beta_dom_sf"/>
</dbReference>
<feature type="domain" description="Autotransporter" evidence="2">
    <location>
        <begin position="999"/>
        <end position="1275"/>
    </location>
</feature>
<dbReference type="AlphaFoldDB" id="A0A4S8PV60"/>
<accession>A0A4S8PV60</accession>
<dbReference type="InterPro" id="IPR011050">
    <property type="entry name" value="Pectin_lyase_fold/virulence"/>
</dbReference>
<dbReference type="Pfam" id="PF12951">
    <property type="entry name" value="PATR"/>
    <property type="match status" value="3"/>
</dbReference>
<dbReference type="InterPro" id="IPR005546">
    <property type="entry name" value="Autotransporte_beta"/>
</dbReference>
<dbReference type="SMART" id="SM00869">
    <property type="entry name" value="Autotransporter"/>
    <property type="match status" value="1"/>
</dbReference>
<name>A0A4S8PV60_9HYPH</name>
<dbReference type="NCBIfam" id="TIGR02601">
    <property type="entry name" value="autotrns_rpt"/>
    <property type="match status" value="2"/>
</dbReference>
<evidence type="ECO:0000313" key="4">
    <source>
        <dbReference type="Proteomes" id="UP000307378"/>
    </source>
</evidence>
<dbReference type="Proteomes" id="UP000307378">
    <property type="component" value="Unassembled WGS sequence"/>
</dbReference>
<evidence type="ECO:0000256" key="1">
    <source>
        <dbReference type="ARBA" id="ARBA00022729"/>
    </source>
</evidence>
<evidence type="ECO:0000259" key="2">
    <source>
        <dbReference type="PROSITE" id="PS51208"/>
    </source>
</evidence>
<keyword evidence="1" id="KW-0732">Signal</keyword>
<protein>
    <submittedName>
        <fullName evidence="3">Autotransporter domain-containing protein</fullName>
    </submittedName>
</protein>
<dbReference type="EMBL" id="STGU01000006">
    <property type="protein sequence ID" value="THV35423.1"/>
    <property type="molecule type" value="Genomic_DNA"/>
</dbReference>
<dbReference type="SUPFAM" id="SSF51126">
    <property type="entry name" value="Pectin lyase-like"/>
    <property type="match status" value="1"/>
</dbReference>
<organism evidence="3 4">
    <name type="scientific">Rhizobium rosettiformans W3</name>
    <dbReference type="NCBI Taxonomy" id="538378"/>
    <lineage>
        <taxon>Bacteria</taxon>
        <taxon>Pseudomonadati</taxon>
        <taxon>Pseudomonadota</taxon>
        <taxon>Alphaproteobacteria</taxon>
        <taxon>Hyphomicrobiales</taxon>
        <taxon>Rhizobiaceae</taxon>
        <taxon>Rhizobium/Agrobacterium group</taxon>
        <taxon>Rhizobium</taxon>
    </lineage>
</organism>
<gene>
    <name evidence="3" type="ORF">FAA86_12890</name>
</gene>